<gene>
    <name evidence="1" type="ORF">FA95DRAFT_1678063</name>
</gene>
<sequence>MYPRVDPFDPVIRPSAQVALRLSVTSILPRSKAQPNEHTFDLDIDEEDGYVISAVGDRTTKNPYYIPGPPSPVVFERYNRLRLKAKRPPTARKVSDGALNPQLGCISPTCSGFRFPDASDISPTSPNTARARFEEFLQNMRARTAKFADAARPTPVKTASQLPESPSTPTPSHKPALPLRRPTAAPVSSPLAAPPSSPATPTRLPASPATPSTPRPASALPAKSTPRLITSSSDIILTPTQVIISPSTPRALTRPALRVITDSVVQAIADASPVSSASPSPRTPNSPARKEAPFRPSGRLPKRSPIPIWPEEYYSHSVAV</sequence>
<protein>
    <submittedName>
        <fullName evidence="1">Uncharacterized protein</fullName>
    </submittedName>
</protein>
<dbReference type="EMBL" id="MU275881">
    <property type="protein sequence ID" value="KAI0048857.1"/>
    <property type="molecule type" value="Genomic_DNA"/>
</dbReference>
<accession>A0ACB8RY65</accession>
<reference evidence="1" key="1">
    <citation type="submission" date="2021-02" db="EMBL/GenBank/DDBJ databases">
        <authorList>
            <consortium name="DOE Joint Genome Institute"/>
            <person name="Ahrendt S."/>
            <person name="Looney B.P."/>
            <person name="Miyauchi S."/>
            <person name="Morin E."/>
            <person name="Drula E."/>
            <person name="Courty P.E."/>
            <person name="Chicoki N."/>
            <person name="Fauchery L."/>
            <person name="Kohler A."/>
            <person name="Kuo A."/>
            <person name="Labutti K."/>
            <person name="Pangilinan J."/>
            <person name="Lipzen A."/>
            <person name="Riley R."/>
            <person name="Andreopoulos W."/>
            <person name="He G."/>
            <person name="Johnson J."/>
            <person name="Barry K.W."/>
            <person name="Grigoriev I.V."/>
            <person name="Nagy L."/>
            <person name="Hibbett D."/>
            <person name="Henrissat B."/>
            <person name="Matheny P.B."/>
            <person name="Labbe J."/>
            <person name="Martin F."/>
        </authorList>
    </citation>
    <scope>NUCLEOTIDE SEQUENCE</scope>
    <source>
        <strain evidence="1">FP105234-sp</strain>
    </source>
</reference>
<proteinExistence type="predicted"/>
<reference evidence="1" key="2">
    <citation type="journal article" date="2022" name="New Phytol.">
        <title>Evolutionary transition to the ectomycorrhizal habit in the genomes of a hyperdiverse lineage of mushroom-forming fungi.</title>
        <authorList>
            <person name="Looney B."/>
            <person name="Miyauchi S."/>
            <person name="Morin E."/>
            <person name="Drula E."/>
            <person name="Courty P.E."/>
            <person name="Kohler A."/>
            <person name="Kuo A."/>
            <person name="LaButti K."/>
            <person name="Pangilinan J."/>
            <person name="Lipzen A."/>
            <person name="Riley R."/>
            <person name="Andreopoulos W."/>
            <person name="He G."/>
            <person name="Johnson J."/>
            <person name="Nolan M."/>
            <person name="Tritt A."/>
            <person name="Barry K.W."/>
            <person name="Grigoriev I.V."/>
            <person name="Nagy L.G."/>
            <person name="Hibbett D."/>
            <person name="Henrissat B."/>
            <person name="Matheny P.B."/>
            <person name="Labbe J."/>
            <person name="Martin F.M."/>
        </authorList>
    </citation>
    <scope>NUCLEOTIDE SEQUENCE</scope>
    <source>
        <strain evidence="1">FP105234-sp</strain>
    </source>
</reference>
<keyword evidence="2" id="KW-1185">Reference proteome</keyword>
<name>A0ACB8RY65_9AGAM</name>
<evidence type="ECO:0000313" key="1">
    <source>
        <dbReference type="EMBL" id="KAI0048857.1"/>
    </source>
</evidence>
<evidence type="ECO:0000313" key="2">
    <source>
        <dbReference type="Proteomes" id="UP000814033"/>
    </source>
</evidence>
<dbReference type="Proteomes" id="UP000814033">
    <property type="component" value="Unassembled WGS sequence"/>
</dbReference>
<organism evidence="1 2">
    <name type="scientific">Auriscalpium vulgare</name>
    <dbReference type="NCBI Taxonomy" id="40419"/>
    <lineage>
        <taxon>Eukaryota</taxon>
        <taxon>Fungi</taxon>
        <taxon>Dikarya</taxon>
        <taxon>Basidiomycota</taxon>
        <taxon>Agaricomycotina</taxon>
        <taxon>Agaricomycetes</taxon>
        <taxon>Russulales</taxon>
        <taxon>Auriscalpiaceae</taxon>
        <taxon>Auriscalpium</taxon>
    </lineage>
</organism>
<comment type="caution">
    <text evidence="1">The sequence shown here is derived from an EMBL/GenBank/DDBJ whole genome shotgun (WGS) entry which is preliminary data.</text>
</comment>